<evidence type="ECO:0000256" key="1">
    <source>
        <dbReference type="ARBA" id="ARBA00004141"/>
    </source>
</evidence>
<feature type="transmembrane region" description="Helical" evidence="6">
    <location>
        <begin position="327"/>
        <end position="348"/>
    </location>
</feature>
<feature type="transmembrane region" description="Helical" evidence="6">
    <location>
        <begin position="196"/>
        <end position="212"/>
    </location>
</feature>
<keyword evidence="4 6" id="KW-0472">Membrane</keyword>
<evidence type="ECO:0000256" key="2">
    <source>
        <dbReference type="ARBA" id="ARBA00022692"/>
    </source>
</evidence>
<feature type="domain" description="Sugar phosphate transporter" evidence="7">
    <location>
        <begin position="100"/>
        <end position="399"/>
    </location>
</feature>
<dbReference type="GO" id="GO:0016020">
    <property type="term" value="C:membrane"/>
    <property type="evidence" value="ECO:0007669"/>
    <property type="project" value="UniProtKB-SubCell"/>
</dbReference>
<feature type="region of interest" description="Disordered" evidence="5">
    <location>
        <begin position="508"/>
        <end position="543"/>
    </location>
</feature>
<feature type="transmembrane region" description="Helical" evidence="6">
    <location>
        <begin position="161"/>
        <end position="184"/>
    </location>
</feature>
<evidence type="ECO:0000313" key="9">
    <source>
        <dbReference type="Proteomes" id="UP000284706"/>
    </source>
</evidence>
<dbReference type="EMBL" id="NHYE01000156">
    <property type="protein sequence ID" value="PPR07230.1"/>
    <property type="molecule type" value="Genomic_DNA"/>
</dbReference>
<name>A0A409YW63_9AGAR</name>
<dbReference type="InterPro" id="IPR050186">
    <property type="entry name" value="TPT_transporter"/>
</dbReference>
<accession>A0A409YW63</accession>
<evidence type="ECO:0000256" key="5">
    <source>
        <dbReference type="SAM" id="MobiDB-lite"/>
    </source>
</evidence>
<feature type="transmembrane region" description="Helical" evidence="6">
    <location>
        <begin position="127"/>
        <end position="149"/>
    </location>
</feature>
<sequence length="558" mass="60901">MAPDPLRNYDYSSANGHENPRVRDGDWGLHAGRLPMYSPIWTNDKSWVQRMATNFTSSLAELPNLVSRYLPLSRRSTRSFTTGRPSMTSNALSSNFLFVLLCSLWYTTSALSSNTGKAILNQFRYPVTLTFVQFGFVAFYCLLFMSPAIRFSKLRRPTKAIIWSTLPMGLFQVGGHIFSSIAISRIPVSTVHTIKALSPLFTVAAYALLFGVSYSSKTYISLLPLTVGVMLACSFDVSASNAVGLLSAFGSALVFVSSNIFFKKIMPSNGSGASSSHKLDKMNLLLYSSGTAFLFMIPIWVYYDLPVFLSGNASTTPSKGGHPNHSVWYYFFMNGTVHYAQNIIAFVILSSTSPVTYSIASLIKRVAVICIAIVWFNQPVHPVQAFGIVMTFTGLYMYNNAKGDVEKGEKKLRKIEAARDMMLPTTKEDVRVLTGAETPPSEALPDYQATEAMGMGSGSIYGLSSKGSLSAALGHPIYSQQHHRPPPGGSLHIKTLDSIPTMKEQVGSPVVLYPSPPPSNDSPPSDTIPLPPAGRGYGFPNENDIIHSVHRQSSSVLA</sequence>
<dbReference type="SUPFAM" id="SSF103481">
    <property type="entry name" value="Multidrug resistance efflux transporter EmrE"/>
    <property type="match status" value="2"/>
</dbReference>
<organism evidence="8 9">
    <name type="scientific">Gymnopilus dilepis</name>
    <dbReference type="NCBI Taxonomy" id="231916"/>
    <lineage>
        <taxon>Eukaryota</taxon>
        <taxon>Fungi</taxon>
        <taxon>Dikarya</taxon>
        <taxon>Basidiomycota</taxon>
        <taxon>Agaricomycotina</taxon>
        <taxon>Agaricomycetes</taxon>
        <taxon>Agaricomycetidae</taxon>
        <taxon>Agaricales</taxon>
        <taxon>Agaricineae</taxon>
        <taxon>Hymenogastraceae</taxon>
        <taxon>Gymnopilus</taxon>
    </lineage>
</organism>
<evidence type="ECO:0000256" key="4">
    <source>
        <dbReference type="ARBA" id="ARBA00023136"/>
    </source>
</evidence>
<dbReference type="FunCoup" id="A0A409YW63">
    <property type="interactions" value="319"/>
</dbReference>
<proteinExistence type="predicted"/>
<evidence type="ECO:0000259" key="7">
    <source>
        <dbReference type="Pfam" id="PF03151"/>
    </source>
</evidence>
<dbReference type="InterPro" id="IPR037185">
    <property type="entry name" value="EmrE-like"/>
</dbReference>
<dbReference type="Pfam" id="PF03151">
    <property type="entry name" value="TPT"/>
    <property type="match status" value="1"/>
</dbReference>
<dbReference type="Proteomes" id="UP000284706">
    <property type="component" value="Unassembled WGS sequence"/>
</dbReference>
<dbReference type="AlphaFoldDB" id="A0A409YW63"/>
<dbReference type="OrthoDB" id="1588579at2759"/>
<feature type="transmembrane region" description="Helical" evidence="6">
    <location>
        <begin position="219"/>
        <end position="237"/>
    </location>
</feature>
<gene>
    <name evidence="8" type="ORF">CVT26_012298</name>
</gene>
<keyword evidence="9" id="KW-1185">Reference proteome</keyword>
<protein>
    <recommendedName>
        <fullName evidence="7">Sugar phosphate transporter domain-containing protein</fullName>
    </recommendedName>
</protein>
<feature type="transmembrane region" description="Helical" evidence="6">
    <location>
        <begin position="243"/>
        <end position="262"/>
    </location>
</feature>
<dbReference type="InParanoid" id="A0A409YW63"/>
<feature type="transmembrane region" description="Helical" evidence="6">
    <location>
        <begin position="283"/>
        <end position="303"/>
    </location>
</feature>
<evidence type="ECO:0000313" key="8">
    <source>
        <dbReference type="EMBL" id="PPR07230.1"/>
    </source>
</evidence>
<dbReference type="InterPro" id="IPR004853">
    <property type="entry name" value="Sugar_P_trans_dom"/>
</dbReference>
<comment type="subcellular location">
    <subcellularLocation>
        <location evidence="1">Membrane</location>
        <topology evidence="1">Multi-pass membrane protein</topology>
    </subcellularLocation>
</comment>
<evidence type="ECO:0000256" key="3">
    <source>
        <dbReference type="ARBA" id="ARBA00022989"/>
    </source>
</evidence>
<keyword evidence="2 6" id="KW-0812">Transmembrane</keyword>
<reference evidence="8 9" key="1">
    <citation type="journal article" date="2018" name="Evol. Lett.">
        <title>Horizontal gene cluster transfer increased hallucinogenic mushroom diversity.</title>
        <authorList>
            <person name="Reynolds H.T."/>
            <person name="Vijayakumar V."/>
            <person name="Gluck-Thaler E."/>
            <person name="Korotkin H.B."/>
            <person name="Matheny P.B."/>
            <person name="Slot J.C."/>
        </authorList>
    </citation>
    <scope>NUCLEOTIDE SEQUENCE [LARGE SCALE GENOMIC DNA]</scope>
    <source>
        <strain evidence="8 9">SRW20</strain>
    </source>
</reference>
<comment type="caution">
    <text evidence="8">The sequence shown here is derived from an EMBL/GenBank/DDBJ whole genome shotgun (WGS) entry which is preliminary data.</text>
</comment>
<feature type="transmembrane region" description="Helical" evidence="6">
    <location>
        <begin position="87"/>
        <end position="107"/>
    </location>
</feature>
<evidence type="ECO:0000256" key="6">
    <source>
        <dbReference type="SAM" id="Phobius"/>
    </source>
</evidence>
<dbReference type="PANTHER" id="PTHR11132">
    <property type="entry name" value="SOLUTE CARRIER FAMILY 35"/>
    <property type="match status" value="1"/>
</dbReference>
<dbReference type="STRING" id="231916.A0A409YW63"/>
<keyword evidence="3 6" id="KW-1133">Transmembrane helix</keyword>